<dbReference type="PANTHER" id="PTHR22930">
    <property type="match status" value="1"/>
</dbReference>
<evidence type="ECO:0000313" key="3">
    <source>
        <dbReference type="RefSeq" id="XP_019051591.1"/>
    </source>
</evidence>
<name>A0A1U8Q0T4_NELNU</name>
<evidence type="ECO:0000259" key="1">
    <source>
        <dbReference type="Pfam" id="PF26138"/>
    </source>
</evidence>
<evidence type="ECO:0000313" key="2">
    <source>
        <dbReference type="Proteomes" id="UP000189703"/>
    </source>
</evidence>
<dbReference type="KEGG" id="nnu:104587588"/>
<dbReference type="Proteomes" id="UP000189703">
    <property type="component" value="Unplaced"/>
</dbReference>
<dbReference type="InterPro" id="IPR045249">
    <property type="entry name" value="HARBI1-like"/>
</dbReference>
<dbReference type="InParanoid" id="A0A1U8Q0T4"/>
<dbReference type="RefSeq" id="XP_019051591.1">
    <property type="nucleotide sequence ID" value="XM_019196046.1"/>
</dbReference>
<keyword evidence="2" id="KW-1185">Reference proteome</keyword>
<dbReference type="OMA" id="GETINQH"/>
<proteinExistence type="predicted"/>
<sequence length="226" mass="26089">MCICNCCVRFTMVDSSTKRVVLQAILAVFVDDEEQRMVTNVLIVKELEKEEMYLSKTPYHNDILIGSELLKNVICNEGNKCLEMFGMTIKAFVSLVSALRQRGLVKDSRYVSADEQVGILLKIIGHNKANKDTAYHFQHFGKTISRHFNSALKATCEFGKEIVRSDDLTIVPPEILNNPKYYPWFEDRRVLHMIQEFFWRQFKTPIICSRYHQKGTSLGKNSIKPC</sequence>
<protein>
    <submittedName>
        <fullName evidence="3">Uncharacterized protein LOC104587588 isoform X1</fullName>
    </submittedName>
</protein>
<organism evidence="2 3">
    <name type="scientific">Nelumbo nucifera</name>
    <name type="common">Sacred lotus</name>
    <dbReference type="NCBI Taxonomy" id="4432"/>
    <lineage>
        <taxon>Eukaryota</taxon>
        <taxon>Viridiplantae</taxon>
        <taxon>Streptophyta</taxon>
        <taxon>Embryophyta</taxon>
        <taxon>Tracheophyta</taxon>
        <taxon>Spermatophyta</taxon>
        <taxon>Magnoliopsida</taxon>
        <taxon>Proteales</taxon>
        <taxon>Nelumbonaceae</taxon>
        <taxon>Nelumbo</taxon>
    </lineage>
</organism>
<feature type="domain" description="DUF8040" evidence="1">
    <location>
        <begin position="63"/>
        <end position="156"/>
    </location>
</feature>
<gene>
    <name evidence="3" type="primary">LOC104587588</name>
</gene>
<dbReference type="Pfam" id="PF26138">
    <property type="entry name" value="DUF8040"/>
    <property type="match status" value="1"/>
</dbReference>
<accession>A0A1U8Q0T4</accession>
<dbReference type="eggNOG" id="KOG4585">
    <property type="taxonomic scope" value="Eukaryota"/>
</dbReference>
<dbReference type="GeneID" id="104587588"/>
<dbReference type="PANTHER" id="PTHR22930:SF259">
    <property type="entry name" value="OS08G0106900 PROTEIN"/>
    <property type="match status" value="1"/>
</dbReference>
<dbReference type="InterPro" id="IPR058353">
    <property type="entry name" value="DUF8040"/>
</dbReference>
<dbReference type="AlphaFoldDB" id="A0A1U8Q0T4"/>
<dbReference type="OrthoDB" id="667091at2759"/>
<reference evidence="3" key="1">
    <citation type="submission" date="2025-08" db="UniProtKB">
        <authorList>
            <consortium name="RefSeq"/>
        </authorList>
    </citation>
    <scope>IDENTIFICATION</scope>
</reference>